<name>A0ABY7TLI2_9SPHN</name>
<keyword evidence="1" id="KW-0472">Membrane</keyword>
<feature type="transmembrane region" description="Helical" evidence="1">
    <location>
        <begin position="29"/>
        <end position="46"/>
    </location>
</feature>
<organism evidence="2 3">
    <name type="scientific">Sphingomonas naphthae</name>
    <dbReference type="NCBI Taxonomy" id="1813468"/>
    <lineage>
        <taxon>Bacteria</taxon>
        <taxon>Pseudomonadati</taxon>
        <taxon>Pseudomonadota</taxon>
        <taxon>Alphaproteobacteria</taxon>
        <taxon>Sphingomonadales</taxon>
        <taxon>Sphingomonadaceae</taxon>
        <taxon>Sphingomonas</taxon>
    </lineage>
</organism>
<evidence type="ECO:0000313" key="3">
    <source>
        <dbReference type="Proteomes" id="UP001220395"/>
    </source>
</evidence>
<dbReference type="RefSeq" id="WP_273688868.1">
    <property type="nucleotide sequence ID" value="NZ_CP117411.1"/>
</dbReference>
<feature type="transmembrane region" description="Helical" evidence="1">
    <location>
        <begin position="58"/>
        <end position="79"/>
    </location>
</feature>
<dbReference type="EMBL" id="CP117411">
    <property type="protein sequence ID" value="WCT74102.1"/>
    <property type="molecule type" value="Genomic_DNA"/>
</dbReference>
<sequence>MTINMLLICGGIIGLICGFVIARQRFGCIALLVVPIAMIVYVRLWQEAHPENLRSTSGLDFVFGPLWPSLGAIAGFYAARLLREWLVGRNGDGS</sequence>
<evidence type="ECO:0000313" key="2">
    <source>
        <dbReference type="EMBL" id="WCT74102.1"/>
    </source>
</evidence>
<keyword evidence="3" id="KW-1185">Reference proteome</keyword>
<protein>
    <submittedName>
        <fullName evidence="2">Uncharacterized protein</fullName>
    </submittedName>
</protein>
<keyword evidence="1" id="KW-1133">Transmembrane helix</keyword>
<proteinExistence type="predicted"/>
<feature type="transmembrane region" description="Helical" evidence="1">
    <location>
        <begin position="6"/>
        <end position="22"/>
    </location>
</feature>
<keyword evidence="1" id="KW-0812">Transmembrane</keyword>
<reference evidence="2 3" key="1">
    <citation type="submission" date="2023-02" db="EMBL/GenBank/DDBJ databases">
        <title>Genome sequence of Sphingomonas naphthae.</title>
        <authorList>
            <person name="Kim S."/>
            <person name="Heo J."/>
            <person name="Kwon S.-W."/>
        </authorList>
    </citation>
    <scope>NUCLEOTIDE SEQUENCE [LARGE SCALE GENOMIC DNA]</scope>
    <source>
        <strain evidence="2 3">KACC 18716</strain>
    </source>
</reference>
<evidence type="ECO:0000256" key="1">
    <source>
        <dbReference type="SAM" id="Phobius"/>
    </source>
</evidence>
<gene>
    <name evidence="2" type="ORF">PQ455_02400</name>
</gene>
<dbReference type="Proteomes" id="UP001220395">
    <property type="component" value="Chromosome"/>
</dbReference>
<accession>A0ABY7TLI2</accession>